<feature type="region of interest" description="Disordered" evidence="7">
    <location>
        <begin position="148"/>
        <end position="208"/>
    </location>
</feature>
<evidence type="ECO:0000256" key="2">
    <source>
        <dbReference type="ARBA" id="ARBA00022741"/>
    </source>
</evidence>
<proteinExistence type="inferred from homology"/>
<keyword evidence="1" id="KW-0808">Transferase</keyword>
<feature type="domain" description="Protein kinase" evidence="9">
    <location>
        <begin position="151"/>
        <end position="418"/>
    </location>
</feature>
<feature type="compositionally biased region" description="Basic residues" evidence="7">
    <location>
        <begin position="173"/>
        <end position="182"/>
    </location>
</feature>
<keyword evidence="11" id="KW-1185">Reference proteome</keyword>
<dbReference type="PROSITE" id="PS00108">
    <property type="entry name" value="PROTEIN_KINASE_ST"/>
    <property type="match status" value="1"/>
</dbReference>
<sequence length="485" mass="54636">MSSIHEIAEELSRSGSISTPRAELLFDRPGRYSSECGVVNSTDLVSDIRNSLVRNQRNIGNGAGSAFTPIAKRVHSDNQTPSPYIQKSLRFDSSTESSPFMSRNTSSIMDDLEIVPVDTNHDFVVLDVEINGIRSLTLVMPSAKQRIREGVHHSEEPGRGQFHDGGFCDQQKRQKSVRHQTQQRKSPQNDRPPPLSQRSPDVRRSSRLSPPRPILQMLARRLYFSLSFPFFNLLAFMYILMECCARGNLTVSFSLSLTHIQSFLARQSSISEPFIWVLLHTVLQALTFLHSHRVVHLDLKPDNLLFDDLGRLRIGDFGCAAHFDELSVFSDRRYMALEGLEDRITPNRDLFSLGLIAYQLMSHEDLPVSGERWTALRQENGIPSVAGYSSRLNRMVRNMTAPTNGRSAAEFLEEVPGNVGALESEVRSMIRSTCPSVVETSKVPRKKSLRIKTESTDLGDMLEERSNMTTPVDVIQSSYSAMFKF</sequence>
<dbReference type="EMBL" id="FN668641">
    <property type="protein sequence ID" value="CBK21285.2"/>
    <property type="molecule type" value="Genomic_DNA"/>
</dbReference>
<dbReference type="GO" id="GO:0005524">
    <property type="term" value="F:ATP binding"/>
    <property type="evidence" value="ECO:0007669"/>
    <property type="project" value="UniProtKB-KW"/>
</dbReference>
<keyword evidence="5" id="KW-0652">Protein synthesis inhibitor</keyword>
<evidence type="ECO:0000256" key="1">
    <source>
        <dbReference type="ARBA" id="ARBA00022679"/>
    </source>
</evidence>
<evidence type="ECO:0000256" key="4">
    <source>
        <dbReference type="ARBA" id="ARBA00022840"/>
    </source>
</evidence>
<dbReference type="SMART" id="SM00220">
    <property type="entry name" value="S_TKc"/>
    <property type="match status" value="1"/>
</dbReference>
<dbReference type="GO" id="GO:0005737">
    <property type="term" value="C:cytoplasm"/>
    <property type="evidence" value="ECO:0007669"/>
    <property type="project" value="TreeGrafter"/>
</dbReference>
<protein>
    <recommendedName>
        <fullName evidence="9">Protein kinase domain-containing protein</fullName>
    </recommendedName>
</protein>
<name>D8LZP6_BLAHO</name>
<evidence type="ECO:0000256" key="8">
    <source>
        <dbReference type="SAM" id="Phobius"/>
    </source>
</evidence>
<dbReference type="SUPFAM" id="SSF56112">
    <property type="entry name" value="Protein kinase-like (PK-like)"/>
    <property type="match status" value="1"/>
</dbReference>
<keyword evidence="8" id="KW-0812">Transmembrane</keyword>
<comment type="similarity">
    <text evidence="6">Belongs to the protein kinase superfamily. Ser/Thr protein kinase family. GCN2 subfamily.</text>
</comment>
<gene>
    <name evidence="10" type="ORF">GSBLH_T00001470001</name>
</gene>
<evidence type="ECO:0000256" key="5">
    <source>
        <dbReference type="ARBA" id="ARBA00023193"/>
    </source>
</evidence>
<keyword evidence="8" id="KW-0472">Membrane</keyword>
<dbReference type="Proteomes" id="UP000008312">
    <property type="component" value="Unassembled WGS sequence"/>
</dbReference>
<dbReference type="OrthoDB" id="123077at2759"/>
<keyword evidence="8" id="KW-1133">Transmembrane helix</keyword>
<evidence type="ECO:0000256" key="3">
    <source>
        <dbReference type="ARBA" id="ARBA00022777"/>
    </source>
</evidence>
<evidence type="ECO:0000313" key="11">
    <source>
        <dbReference type="Proteomes" id="UP000008312"/>
    </source>
</evidence>
<dbReference type="AlphaFoldDB" id="D8LZP6"/>
<dbReference type="InterPro" id="IPR011009">
    <property type="entry name" value="Kinase-like_dom_sf"/>
</dbReference>
<dbReference type="InParanoid" id="D8LZP6"/>
<dbReference type="InterPro" id="IPR008271">
    <property type="entry name" value="Ser/Thr_kinase_AS"/>
</dbReference>
<dbReference type="GO" id="GO:0004672">
    <property type="term" value="F:protein kinase activity"/>
    <property type="evidence" value="ECO:0007669"/>
    <property type="project" value="InterPro"/>
</dbReference>
<reference evidence="10" key="1">
    <citation type="submission" date="2010-02" db="EMBL/GenBank/DDBJ databases">
        <title>Sequencing and annotation of the Blastocystis hominis genome.</title>
        <authorList>
            <person name="Wincker P."/>
        </authorList>
    </citation>
    <scope>NUCLEOTIDE SEQUENCE</scope>
    <source>
        <strain evidence="10">Singapore isolate B</strain>
    </source>
</reference>
<evidence type="ECO:0000256" key="7">
    <source>
        <dbReference type="SAM" id="MobiDB-lite"/>
    </source>
</evidence>
<feature type="transmembrane region" description="Helical" evidence="8">
    <location>
        <begin position="222"/>
        <end position="241"/>
    </location>
</feature>
<dbReference type="InterPro" id="IPR050339">
    <property type="entry name" value="CC_SR_Kinase"/>
</dbReference>
<keyword evidence="3" id="KW-0418">Kinase</keyword>
<evidence type="ECO:0000259" key="9">
    <source>
        <dbReference type="PROSITE" id="PS50011"/>
    </source>
</evidence>
<dbReference type="PROSITE" id="PS50011">
    <property type="entry name" value="PROTEIN_KINASE_DOM"/>
    <property type="match status" value="1"/>
</dbReference>
<organism evidence="10">
    <name type="scientific">Blastocystis hominis</name>
    <dbReference type="NCBI Taxonomy" id="12968"/>
    <lineage>
        <taxon>Eukaryota</taxon>
        <taxon>Sar</taxon>
        <taxon>Stramenopiles</taxon>
        <taxon>Bigyra</taxon>
        <taxon>Opalozoa</taxon>
        <taxon>Opalinata</taxon>
        <taxon>Blastocystidae</taxon>
        <taxon>Blastocystis</taxon>
    </lineage>
</organism>
<evidence type="ECO:0000313" key="10">
    <source>
        <dbReference type="EMBL" id="CBK21285.2"/>
    </source>
</evidence>
<dbReference type="Gene3D" id="1.10.510.10">
    <property type="entry name" value="Transferase(Phosphotransferase) domain 1"/>
    <property type="match status" value="1"/>
</dbReference>
<dbReference type="Pfam" id="PF00069">
    <property type="entry name" value="Pkinase"/>
    <property type="match status" value="1"/>
</dbReference>
<dbReference type="GO" id="GO:0005634">
    <property type="term" value="C:nucleus"/>
    <property type="evidence" value="ECO:0007669"/>
    <property type="project" value="TreeGrafter"/>
</dbReference>
<evidence type="ECO:0000256" key="6">
    <source>
        <dbReference type="ARBA" id="ARBA00037982"/>
    </source>
</evidence>
<feature type="compositionally biased region" description="Basic and acidic residues" evidence="7">
    <location>
        <begin position="148"/>
        <end position="162"/>
    </location>
</feature>
<dbReference type="PANTHER" id="PTHR11042">
    <property type="entry name" value="EUKARYOTIC TRANSLATION INITIATION FACTOR 2-ALPHA KINASE EIF2-ALPHA KINASE -RELATED"/>
    <property type="match status" value="1"/>
</dbReference>
<keyword evidence="2" id="KW-0547">Nucleotide-binding</keyword>
<dbReference type="InterPro" id="IPR000719">
    <property type="entry name" value="Prot_kinase_dom"/>
</dbReference>
<dbReference type="GeneID" id="24918722"/>
<dbReference type="GO" id="GO:0017148">
    <property type="term" value="P:negative regulation of translation"/>
    <property type="evidence" value="ECO:0007669"/>
    <property type="project" value="UniProtKB-KW"/>
</dbReference>
<keyword evidence="4" id="KW-0067">ATP-binding</keyword>
<dbReference type="RefSeq" id="XP_012895333.1">
    <property type="nucleotide sequence ID" value="XM_013039879.1"/>
</dbReference>
<dbReference type="PANTHER" id="PTHR11042:SF190">
    <property type="entry name" value="MITOSIS INHIBITOR PROTEIN KINASE MIK1"/>
    <property type="match status" value="1"/>
</dbReference>
<accession>D8LZP6</accession>